<evidence type="ECO:0000313" key="4">
    <source>
        <dbReference type="EMBL" id="QZD86564.1"/>
    </source>
</evidence>
<sequence>MTGTAPATENLWSADMSSGNPTAQTRPNSGPARYFWGLDLVRFGSALMVVLFHFVAFGGDAPLWPAEPGDAPFSWLAPIAWMGWVGVQIFFVLSGFVIAASARGSNAGTFLRKRAIRLLPALWIAATIALIARLLWGEPLQLLLPAFLKTLVLSPKGPYIDGVVWTLVVEAAFYLGTTAAILVAPWFGGTQRTLRTYALLLAGASAAFTVVFWASLGASQTLAASGLADRLSSFMFDVSLLRHGVFFALGMLMYEAVQAGAERRDAALMIGISLICMLQIGNQVPDDRTALAPVMIWASAAALIFFGAKYGDRLIKTDVRHIMRPIGLMTYPLYLNHFILGQSLLPVFGWWISNSAVLAAVLLAVLLANAWIMAQYPERMIQSRLKKVMLKDKPPRPLQDAKAVG</sequence>
<feature type="transmembrane region" description="Helical" evidence="2">
    <location>
        <begin position="234"/>
        <end position="254"/>
    </location>
</feature>
<dbReference type="Proteomes" id="UP000824280">
    <property type="component" value="Chromosome"/>
</dbReference>
<dbReference type="Pfam" id="PF01757">
    <property type="entry name" value="Acyl_transf_3"/>
    <property type="match status" value="1"/>
</dbReference>
<keyword evidence="5" id="KW-1185">Reference proteome</keyword>
<dbReference type="InterPro" id="IPR002656">
    <property type="entry name" value="Acyl_transf_3_dom"/>
</dbReference>
<dbReference type="PANTHER" id="PTHR23028">
    <property type="entry name" value="ACETYLTRANSFERASE"/>
    <property type="match status" value="1"/>
</dbReference>
<feature type="transmembrane region" description="Helical" evidence="2">
    <location>
        <begin position="75"/>
        <end position="98"/>
    </location>
</feature>
<feature type="transmembrane region" description="Helical" evidence="2">
    <location>
        <begin position="266"/>
        <end position="284"/>
    </location>
</feature>
<feature type="transmembrane region" description="Helical" evidence="2">
    <location>
        <begin position="118"/>
        <end position="136"/>
    </location>
</feature>
<protein>
    <submittedName>
        <fullName evidence="4">Acyltransferase</fullName>
    </submittedName>
</protein>
<evidence type="ECO:0000313" key="5">
    <source>
        <dbReference type="Proteomes" id="UP000824280"/>
    </source>
</evidence>
<feature type="transmembrane region" description="Helical" evidence="2">
    <location>
        <begin position="357"/>
        <end position="376"/>
    </location>
</feature>
<evidence type="ECO:0000259" key="3">
    <source>
        <dbReference type="Pfam" id="PF01757"/>
    </source>
</evidence>
<dbReference type="InterPro" id="IPR050879">
    <property type="entry name" value="Acyltransferase_3"/>
</dbReference>
<organism evidence="4 5">
    <name type="scientific">Qipengyuania psychrotolerans</name>
    <dbReference type="NCBI Taxonomy" id="2867238"/>
    <lineage>
        <taxon>Bacteria</taxon>
        <taxon>Pseudomonadati</taxon>
        <taxon>Pseudomonadota</taxon>
        <taxon>Alphaproteobacteria</taxon>
        <taxon>Sphingomonadales</taxon>
        <taxon>Erythrobacteraceae</taxon>
        <taxon>Qipengyuania</taxon>
    </lineage>
</organism>
<name>A0ABX8ZG44_9SPHN</name>
<dbReference type="EMBL" id="CP081297">
    <property type="protein sequence ID" value="QZD86564.1"/>
    <property type="molecule type" value="Genomic_DNA"/>
</dbReference>
<dbReference type="RefSeq" id="WP_221422108.1">
    <property type="nucleotide sequence ID" value="NZ_CP081297.1"/>
</dbReference>
<dbReference type="PANTHER" id="PTHR23028:SF53">
    <property type="entry name" value="ACYL_TRANSF_3 DOMAIN-CONTAINING PROTEIN"/>
    <property type="match status" value="1"/>
</dbReference>
<feature type="region of interest" description="Disordered" evidence="1">
    <location>
        <begin position="1"/>
        <end position="27"/>
    </location>
</feature>
<feature type="transmembrane region" description="Helical" evidence="2">
    <location>
        <begin position="34"/>
        <end position="55"/>
    </location>
</feature>
<evidence type="ECO:0000256" key="1">
    <source>
        <dbReference type="SAM" id="MobiDB-lite"/>
    </source>
</evidence>
<keyword evidence="4" id="KW-0012">Acyltransferase</keyword>
<keyword evidence="2" id="KW-0472">Membrane</keyword>
<keyword evidence="2" id="KW-0812">Transmembrane</keyword>
<evidence type="ECO:0000256" key="2">
    <source>
        <dbReference type="SAM" id="Phobius"/>
    </source>
</evidence>
<feature type="transmembrane region" description="Helical" evidence="2">
    <location>
        <begin position="163"/>
        <end position="184"/>
    </location>
</feature>
<feature type="transmembrane region" description="Helical" evidence="2">
    <location>
        <begin position="290"/>
        <end position="310"/>
    </location>
</feature>
<reference evidence="4 5" key="1">
    <citation type="submission" date="2021-08" db="EMBL/GenBank/DDBJ databases">
        <title>Comparative Genomics Analysis of the Genus Qipengyuania Reveals Extensive Genetic Diversity and Metabolic Versatility, Including the Description of Fifteen Novel Species.</title>
        <authorList>
            <person name="Liu Y."/>
        </authorList>
    </citation>
    <scope>NUCLEOTIDE SEQUENCE [LARGE SCALE GENOMIC DNA]</scope>
    <source>
        <strain evidence="4 5">1XM2-8</strain>
    </source>
</reference>
<dbReference type="GO" id="GO:0016746">
    <property type="term" value="F:acyltransferase activity"/>
    <property type="evidence" value="ECO:0007669"/>
    <property type="project" value="UniProtKB-KW"/>
</dbReference>
<accession>A0ABX8ZG44</accession>
<feature type="transmembrane region" description="Helical" evidence="2">
    <location>
        <begin position="196"/>
        <end position="214"/>
    </location>
</feature>
<keyword evidence="4" id="KW-0808">Transferase</keyword>
<proteinExistence type="predicted"/>
<keyword evidence="2" id="KW-1133">Transmembrane helix</keyword>
<feature type="domain" description="Acyltransferase 3" evidence="3">
    <location>
        <begin position="37"/>
        <end position="367"/>
    </location>
</feature>
<gene>
    <name evidence="4" type="ORF">K3166_10085</name>
</gene>